<accession>A0A1G7TKM5</accession>
<dbReference type="Proteomes" id="UP000199495">
    <property type="component" value="Unassembled WGS sequence"/>
</dbReference>
<name>A0A1G7TKM5_9HYPH</name>
<dbReference type="RefSeq" id="WP_090592754.1">
    <property type="nucleotide sequence ID" value="NZ_FNCS01000002.1"/>
</dbReference>
<keyword evidence="3" id="KW-1185">Reference proteome</keyword>
<dbReference type="Gene3D" id="3.20.170.40">
    <property type="entry name" value="Rifampin ADP-ribosyltransferase domain"/>
    <property type="match status" value="1"/>
</dbReference>
<dbReference type="Pfam" id="PF12120">
    <property type="entry name" value="Arr-ms"/>
    <property type="match status" value="1"/>
</dbReference>
<dbReference type="AlphaFoldDB" id="A0A1G7TKM5"/>
<protein>
    <submittedName>
        <fullName evidence="2">Rifampin ADP-ribosylating transferase</fullName>
    </submittedName>
</protein>
<dbReference type="GO" id="GO:0016740">
    <property type="term" value="F:transferase activity"/>
    <property type="evidence" value="ECO:0007669"/>
    <property type="project" value="UniProtKB-KW"/>
</dbReference>
<evidence type="ECO:0000259" key="1">
    <source>
        <dbReference type="Pfam" id="PF12120"/>
    </source>
</evidence>
<organism evidence="2 3">
    <name type="scientific">Pelagibacterium luteolum</name>
    <dbReference type="NCBI Taxonomy" id="440168"/>
    <lineage>
        <taxon>Bacteria</taxon>
        <taxon>Pseudomonadati</taxon>
        <taxon>Pseudomonadota</taxon>
        <taxon>Alphaproteobacteria</taxon>
        <taxon>Hyphomicrobiales</taxon>
        <taxon>Devosiaceae</taxon>
        <taxon>Pelagibacterium</taxon>
    </lineage>
</organism>
<feature type="domain" description="Rifampin ADP-ribosyltransferase" evidence="1">
    <location>
        <begin position="5"/>
        <end position="99"/>
    </location>
</feature>
<dbReference type="InterPro" id="IPR038611">
    <property type="entry name" value="Arr_sf"/>
</dbReference>
<reference evidence="2 3" key="1">
    <citation type="submission" date="2016-10" db="EMBL/GenBank/DDBJ databases">
        <authorList>
            <person name="de Groot N.N."/>
        </authorList>
    </citation>
    <scope>NUCLEOTIDE SEQUENCE [LARGE SCALE GENOMIC DNA]</scope>
    <source>
        <strain evidence="2 3">CGMCC 1.10267</strain>
    </source>
</reference>
<dbReference type="STRING" id="440168.SAMN04487974_102174"/>
<keyword evidence="2" id="KW-0808">Transferase</keyword>
<dbReference type="EMBL" id="FNCS01000002">
    <property type="protein sequence ID" value="SDG35574.1"/>
    <property type="molecule type" value="Genomic_DNA"/>
</dbReference>
<evidence type="ECO:0000313" key="3">
    <source>
        <dbReference type="Proteomes" id="UP000199495"/>
    </source>
</evidence>
<dbReference type="OrthoDB" id="5509356at2"/>
<gene>
    <name evidence="2" type="ORF">SAMN04487974_102174</name>
</gene>
<evidence type="ECO:0000313" key="2">
    <source>
        <dbReference type="EMBL" id="SDG35574.1"/>
    </source>
</evidence>
<sequence>MGERYYHGGFGGLRVGMYVLPPSITKAASTADFGAGTVCRKDRVYITSRFENAMEAAAMHPSGRGRVYEVEPIGEIAVDPDSVMFPGQDPWSWECERAVVVAIHKLRGKDIKRIKKLVGAEFGVLL</sequence>
<dbReference type="InterPro" id="IPR021975">
    <property type="entry name" value="Rifampin_Arr"/>
</dbReference>
<proteinExistence type="predicted"/>